<accession>A0ABM1LHK3</accession>
<proteinExistence type="predicted"/>
<name>A0ABM1LHK3_PRUMU</name>
<dbReference type="Proteomes" id="UP000694861">
    <property type="component" value="Linkage group LG1"/>
</dbReference>
<dbReference type="PANTHER" id="PTHR33116">
    <property type="entry name" value="REVERSE TRANSCRIPTASE ZINC-BINDING DOMAIN-CONTAINING PROTEIN-RELATED-RELATED"/>
    <property type="match status" value="1"/>
</dbReference>
<protein>
    <submittedName>
        <fullName evidence="2">Uncharacterized protein LOC107880235</fullName>
    </submittedName>
</protein>
<evidence type="ECO:0000313" key="1">
    <source>
        <dbReference type="Proteomes" id="UP000694861"/>
    </source>
</evidence>
<sequence length="277" mass="30829">MDGIKLSRGGPTLSHLFIADDSLVFLRTTNQKCRSFLNLLDGYCTPSGQQVNYSKSSIYLSPNASPELEAEIGVALRINPTTDPGVSLGIPAIRGISKKDARGYICDKIQKMVHGCKASSLTMAGREVLIKSVPLAIPAYLLSCVKFLSSTCKAINGDWGSHDDGGNKIYWKSWEHLCLSKSDAGMGFRDIETFNVAVLAKQCWILWNNPYAIWAVIVKSCYYWAFSSLGKKSLPAHSSHQIDTHVWKTTWKIDVVPKIRNFLWRVVSNAMIHPYQI</sequence>
<dbReference type="PANTHER" id="PTHR33116:SF86">
    <property type="entry name" value="REVERSE TRANSCRIPTASE DOMAIN-CONTAINING PROTEIN"/>
    <property type="match status" value="1"/>
</dbReference>
<gene>
    <name evidence="2" type="primary">LOC107880235</name>
</gene>
<dbReference type="GeneID" id="107880235"/>
<dbReference type="RefSeq" id="XP_016646880.1">
    <property type="nucleotide sequence ID" value="XM_016791394.1"/>
</dbReference>
<organism evidence="1 2">
    <name type="scientific">Prunus mume</name>
    <name type="common">Japanese apricot</name>
    <name type="synonym">Armeniaca mume</name>
    <dbReference type="NCBI Taxonomy" id="102107"/>
    <lineage>
        <taxon>Eukaryota</taxon>
        <taxon>Viridiplantae</taxon>
        <taxon>Streptophyta</taxon>
        <taxon>Embryophyta</taxon>
        <taxon>Tracheophyta</taxon>
        <taxon>Spermatophyta</taxon>
        <taxon>Magnoliopsida</taxon>
        <taxon>eudicotyledons</taxon>
        <taxon>Gunneridae</taxon>
        <taxon>Pentapetalae</taxon>
        <taxon>rosids</taxon>
        <taxon>fabids</taxon>
        <taxon>Rosales</taxon>
        <taxon>Rosaceae</taxon>
        <taxon>Amygdaloideae</taxon>
        <taxon>Amygdaleae</taxon>
        <taxon>Prunus</taxon>
    </lineage>
</organism>
<reference evidence="2" key="2">
    <citation type="submission" date="2025-08" db="UniProtKB">
        <authorList>
            <consortium name="RefSeq"/>
        </authorList>
    </citation>
    <scope>IDENTIFICATION</scope>
</reference>
<evidence type="ECO:0000313" key="2">
    <source>
        <dbReference type="RefSeq" id="XP_016646880.1"/>
    </source>
</evidence>
<reference evidence="1" key="1">
    <citation type="journal article" date="2012" name="Nat. Commun.">
        <title>The genome of Prunus mume.</title>
        <authorList>
            <person name="Zhang Q."/>
            <person name="Chen W."/>
            <person name="Sun L."/>
            <person name="Zhao F."/>
            <person name="Huang B."/>
            <person name="Yang W."/>
            <person name="Tao Y."/>
            <person name="Wang J."/>
            <person name="Yuan Z."/>
            <person name="Fan G."/>
            <person name="Xing Z."/>
            <person name="Han C."/>
            <person name="Pan H."/>
            <person name="Zhong X."/>
            <person name="Shi W."/>
            <person name="Liang X."/>
            <person name="Du D."/>
            <person name="Sun F."/>
            <person name="Xu Z."/>
            <person name="Hao R."/>
            <person name="Lv T."/>
            <person name="Lv Y."/>
            <person name="Zheng Z."/>
            <person name="Sun M."/>
            <person name="Luo L."/>
            <person name="Cai M."/>
            <person name="Gao Y."/>
            <person name="Wang J."/>
            <person name="Yin Y."/>
            <person name="Xu X."/>
            <person name="Cheng T."/>
            <person name="Wang J."/>
        </authorList>
    </citation>
    <scope>NUCLEOTIDE SEQUENCE [LARGE SCALE GENOMIC DNA]</scope>
</reference>
<keyword evidence="1" id="KW-1185">Reference proteome</keyword>